<dbReference type="InterPro" id="IPR000428">
    <property type="entry name" value="Cu-bd"/>
</dbReference>
<evidence type="ECO:0000256" key="1">
    <source>
        <dbReference type="ARBA" id="ARBA00022723"/>
    </source>
</evidence>
<evidence type="ECO:0000256" key="2">
    <source>
        <dbReference type="ARBA" id="ARBA00023008"/>
    </source>
</evidence>
<evidence type="ECO:0000313" key="5">
    <source>
        <dbReference type="Proteomes" id="UP001331936"/>
    </source>
</evidence>
<reference evidence="4 5" key="1">
    <citation type="submission" date="2023-08" db="EMBL/GenBank/DDBJ databases">
        <authorList>
            <person name="Girao M."/>
            <person name="Carvalho M.F."/>
        </authorList>
    </citation>
    <scope>NUCLEOTIDE SEQUENCE [LARGE SCALE GENOMIC DNA]</scope>
    <source>
        <strain evidence="4 5">CC-R104</strain>
    </source>
</reference>
<evidence type="ECO:0000313" key="4">
    <source>
        <dbReference type="EMBL" id="MEE2033592.1"/>
    </source>
</evidence>
<dbReference type="InterPro" id="IPR017969">
    <property type="entry name" value="Heavy-metal-associated_CS"/>
</dbReference>
<name>A0ABU7JV04_9NOCA</name>
<sequence length="78" mass="8089">MLGTVLREEQTLQTTYRVEGMTCQHCVRAVSEEIGALPGVESVDVDLETGNVVVGSNAALDSEAVAAAVAEAGYTFAS</sequence>
<gene>
    <name evidence="4" type="ORF">Q8814_15935</name>
</gene>
<dbReference type="NCBIfam" id="TIGR00003">
    <property type="entry name" value="copper ion binding protein"/>
    <property type="match status" value="1"/>
</dbReference>
<dbReference type="PROSITE" id="PS50846">
    <property type="entry name" value="HMA_2"/>
    <property type="match status" value="1"/>
</dbReference>
<dbReference type="Gene3D" id="3.30.70.100">
    <property type="match status" value="1"/>
</dbReference>
<comment type="caution">
    <text evidence="4">The sequence shown here is derived from an EMBL/GenBank/DDBJ whole genome shotgun (WGS) entry which is preliminary data.</text>
</comment>
<organism evidence="4 5">
    <name type="scientific">Rhodococcus chondri</name>
    <dbReference type="NCBI Taxonomy" id="3065941"/>
    <lineage>
        <taxon>Bacteria</taxon>
        <taxon>Bacillati</taxon>
        <taxon>Actinomycetota</taxon>
        <taxon>Actinomycetes</taxon>
        <taxon>Mycobacteriales</taxon>
        <taxon>Nocardiaceae</taxon>
        <taxon>Rhodococcus</taxon>
    </lineage>
</organism>
<dbReference type="SUPFAM" id="SSF55008">
    <property type="entry name" value="HMA, heavy metal-associated domain"/>
    <property type="match status" value="1"/>
</dbReference>
<dbReference type="PRINTS" id="PR00944">
    <property type="entry name" value="CUEXPORT"/>
</dbReference>
<feature type="domain" description="HMA" evidence="3">
    <location>
        <begin position="12"/>
        <end position="77"/>
    </location>
</feature>
<dbReference type="CDD" id="cd00371">
    <property type="entry name" value="HMA"/>
    <property type="match status" value="1"/>
</dbReference>
<evidence type="ECO:0000259" key="3">
    <source>
        <dbReference type="PROSITE" id="PS50846"/>
    </source>
</evidence>
<dbReference type="InterPro" id="IPR006122">
    <property type="entry name" value="HMA_Cu_ion-bd"/>
</dbReference>
<keyword evidence="1" id="KW-0479">Metal-binding</keyword>
<dbReference type="InterPro" id="IPR036163">
    <property type="entry name" value="HMA_dom_sf"/>
</dbReference>
<protein>
    <submittedName>
        <fullName evidence="4">Copper ion binding protein</fullName>
    </submittedName>
</protein>
<keyword evidence="5" id="KW-1185">Reference proteome</keyword>
<dbReference type="PROSITE" id="PS01047">
    <property type="entry name" value="HMA_1"/>
    <property type="match status" value="1"/>
</dbReference>
<dbReference type="Proteomes" id="UP001331936">
    <property type="component" value="Unassembled WGS sequence"/>
</dbReference>
<dbReference type="Pfam" id="PF00403">
    <property type="entry name" value="HMA"/>
    <property type="match status" value="1"/>
</dbReference>
<dbReference type="InterPro" id="IPR006121">
    <property type="entry name" value="HMA_dom"/>
</dbReference>
<dbReference type="EMBL" id="JAUZMZ010000089">
    <property type="protein sequence ID" value="MEE2033592.1"/>
    <property type="molecule type" value="Genomic_DNA"/>
</dbReference>
<keyword evidence="2" id="KW-0186">Copper</keyword>
<dbReference type="RefSeq" id="WP_330152985.1">
    <property type="nucleotide sequence ID" value="NZ_JAUZMZ010000089.1"/>
</dbReference>
<accession>A0ABU7JV04</accession>
<proteinExistence type="predicted"/>